<name>A0A8H4PJI6_9HYPO</name>
<comment type="caution">
    <text evidence="1">The sequence shown here is derived from an EMBL/GenBank/DDBJ whole genome shotgun (WGS) entry which is preliminary data.</text>
</comment>
<organism evidence="1 2">
    <name type="scientific">Fusarium albosuccineum</name>
    <dbReference type="NCBI Taxonomy" id="1237068"/>
    <lineage>
        <taxon>Eukaryota</taxon>
        <taxon>Fungi</taxon>
        <taxon>Dikarya</taxon>
        <taxon>Ascomycota</taxon>
        <taxon>Pezizomycotina</taxon>
        <taxon>Sordariomycetes</taxon>
        <taxon>Hypocreomycetidae</taxon>
        <taxon>Hypocreales</taxon>
        <taxon>Nectriaceae</taxon>
        <taxon>Fusarium</taxon>
        <taxon>Fusarium decemcellulare species complex</taxon>
    </lineage>
</organism>
<evidence type="ECO:0000313" key="1">
    <source>
        <dbReference type="EMBL" id="KAF4465002.1"/>
    </source>
</evidence>
<keyword evidence="2" id="KW-1185">Reference proteome</keyword>
<gene>
    <name evidence="1" type="ORF">FALBO_8158</name>
</gene>
<dbReference type="AlphaFoldDB" id="A0A8H4PJI6"/>
<protein>
    <submittedName>
        <fullName evidence="1">Uncharacterized protein</fullName>
    </submittedName>
</protein>
<dbReference type="Proteomes" id="UP000554235">
    <property type="component" value="Unassembled WGS sequence"/>
</dbReference>
<reference evidence="1 2" key="1">
    <citation type="submission" date="2020-01" db="EMBL/GenBank/DDBJ databases">
        <title>Identification and distribution of gene clusters putatively required for synthesis of sphingolipid metabolism inhibitors in phylogenetically diverse species of the filamentous fungus Fusarium.</title>
        <authorList>
            <person name="Kim H.-S."/>
            <person name="Busman M."/>
            <person name="Brown D.W."/>
            <person name="Divon H."/>
            <person name="Uhlig S."/>
            <person name="Proctor R.H."/>
        </authorList>
    </citation>
    <scope>NUCLEOTIDE SEQUENCE [LARGE SCALE GENOMIC DNA]</scope>
    <source>
        <strain evidence="1 2">NRRL 20459</strain>
    </source>
</reference>
<dbReference type="EMBL" id="JAADYS010001110">
    <property type="protein sequence ID" value="KAF4465002.1"/>
    <property type="molecule type" value="Genomic_DNA"/>
</dbReference>
<sequence length="91" mass="10098">MMVYPGGILYENAPYPDPSVSLQATNANQNQHGTLTKLSRTTNPQACIFYTPVPSSPPQFNSPTSMSRHIQRLGMGIEECFIPSSLYITYE</sequence>
<evidence type="ECO:0000313" key="2">
    <source>
        <dbReference type="Proteomes" id="UP000554235"/>
    </source>
</evidence>
<proteinExistence type="predicted"/>
<accession>A0A8H4PJI6</accession>